<dbReference type="EMBL" id="MLJW01004877">
    <property type="protein sequence ID" value="OIQ69165.1"/>
    <property type="molecule type" value="Genomic_DNA"/>
</dbReference>
<protein>
    <submittedName>
        <fullName evidence="1">Uncharacterized protein</fullName>
    </submittedName>
</protein>
<evidence type="ECO:0000313" key="1">
    <source>
        <dbReference type="EMBL" id="OIQ69165.1"/>
    </source>
</evidence>
<reference evidence="1" key="1">
    <citation type="submission" date="2016-10" db="EMBL/GenBank/DDBJ databases">
        <title>Sequence of Gallionella enrichment culture.</title>
        <authorList>
            <person name="Poehlein A."/>
            <person name="Muehling M."/>
            <person name="Daniel R."/>
        </authorList>
    </citation>
    <scope>NUCLEOTIDE SEQUENCE</scope>
</reference>
<sequence length="168" mass="18141">MSVIGRKNIKCPIRLFQNARGIKGASVVIVPEKTGKNTSPAAIFAAFLIGTAPLAKMRCVFSITTIASSTTIPNASRNEKSTIIFSVNPMAGISKKAIKQESGTESATKTALVLPIKNIRITVTKINPIMMVLIRSFSVERVLSDWSPVTVISKPFGKTLCCFCLIRL</sequence>
<dbReference type="AlphaFoldDB" id="A0A1J5PZW0"/>
<gene>
    <name evidence="1" type="ORF">GALL_492360</name>
</gene>
<organism evidence="1">
    <name type="scientific">mine drainage metagenome</name>
    <dbReference type="NCBI Taxonomy" id="410659"/>
    <lineage>
        <taxon>unclassified sequences</taxon>
        <taxon>metagenomes</taxon>
        <taxon>ecological metagenomes</taxon>
    </lineage>
</organism>
<accession>A0A1J5PZW0</accession>
<name>A0A1J5PZW0_9ZZZZ</name>
<comment type="caution">
    <text evidence="1">The sequence shown here is derived from an EMBL/GenBank/DDBJ whole genome shotgun (WGS) entry which is preliminary data.</text>
</comment>
<proteinExistence type="predicted"/>